<dbReference type="InterPro" id="IPR030634">
    <property type="entry name" value="SYNM"/>
</dbReference>
<feature type="compositionally biased region" description="Basic and acidic residues" evidence="4">
    <location>
        <begin position="520"/>
        <end position="537"/>
    </location>
</feature>
<name>H3ANM3_LATCH</name>
<keyword evidence="2 3" id="KW-0175">Coiled coil</keyword>
<dbReference type="AlphaFoldDB" id="H3ANM3"/>
<evidence type="ECO:0000313" key="6">
    <source>
        <dbReference type="Ensembl" id="ENSLACP00000011244.1"/>
    </source>
</evidence>
<dbReference type="EMBL" id="AFYH01180178">
    <property type="status" value="NOT_ANNOTATED_CDS"/>
    <property type="molecule type" value="Genomic_DNA"/>
</dbReference>
<evidence type="ECO:0000259" key="5">
    <source>
        <dbReference type="SMART" id="SM01391"/>
    </source>
</evidence>
<feature type="region of interest" description="Disordered" evidence="4">
    <location>
        <begin position="468"/>
        <end position="537"/>
    </location>
</feature>
<evidence type="ECO:0000313" key="7">
    <source>
        <dbReference type="Proteomes" id="UP000008672"/>
    </source>
</evidence>
<feature type="compositionally biased region" description="Basic and acidic residues" evidence="4">
    <location>
        <begin position="468"/>
        <end position="478"/>
    </location>
</feature>
<dbReference type="GO" id="GO:0043034">
    <property type="term" value="C:costamere"/>
    <property type="evidence" value="ECO:0007669"/>
    <property type="project" value="TreeGrafter"/>
</dbReference>
<dbReference type="STRING" id="7897.ENSLACP00000011244"/>
<gene>
    <name evidence="6" type="primary">SYNM</name>
</gene>
<dbReference type="HOGENOM" id="CLU_002793_0_0_1"/>
<reference evidence="6" key="3">
    <citation type="submission" date="2025-09" db="UniProtKB">
        <authorList>
            <consortium name="Ensembl"/>
        </authorList>
    </citation>
    <scope>IDENTIFICATION</scope>
</reference>
<organism evidence="6 7">
    <name type="scientific">Latimeria chalumnae</name>
    <name type="common">Coelacanth</name>
    <dbReference type="NCBI Taxonomy" id="7897"/>
    <lineage>
        <taxon>Eukaryota</taxon>
        <taxon>Metazoa</taxon>
        <taxon>Chordata</taxon>
        <taxon>Craniata</taxon>
        <taxon>Vertebrata</taxon>
        <taxon>Euteleostomi</taxon>
        <taxon>Coelacanthiformes</taxon>
        <taxon>Coelacanthidae</taxon>
        <taxon>Latimeria</taxon>
    </lineage>
</organism>
<dbReference type="GO" id="GO:0019215">
    <property type="term" value="F:intermediate filament binding"/>
    <property type="evidence" value="ECO:0007669"/>
    <property type="project" value="TreeGrafter"/>
</dbReference>
<dbReference type="OMA" id="KMLYASE"/>
<dbReference type="FunCoup" id="H3ANM3">
    <property type="interactions" value="234"/>
</dbReference>
<dbReference type="GeneTree" id="ENSGT00940000159268"/>
<feature type="compositionally biased region" description="Basic and acidic residues" evidence="4">
    <location>
        <begin position="498"/>
        <end position="513"/>
    </location>
</feature>
<dbReference type="GO" id="GO:0060053">
    <property type="term" value="C:neurofilament cytoskeleton"/>
    <property type="evidence" value="ECO:0007669"/>
    <property type="project" value="TreeGrafter"/>
</dbReference>
<dbReference type="GO" id="GO:0045104">
    <property type="term" value="P:intermediate filament cytoskeleton organization"/>
    <property type="evidence" value="ECO:0007669"/>
    <property type="project" value="InterPro"/>
</dbReference>
<dbReference type="Proteomes" id="UP000008672">
    <property type="component" value="Unassembled WGS sequence"/>
</dbReference>
<evidence type="ECO:0000256" key="4">
    <source>
        <dbReference type="SAM" id="MobiDB-lite"/>
    </source>
</evidence>
<keyword evidence="1" id="KW-0403">Intermediate filament</keyword>
<dbReference type="EMBL" id="AFYH01180180">
    <property type="status" value="NOT_ANNOTATED_CDS"/>
    <property type="molecule type" value="Genomic_DNA"/>
</dbReference>
<reference evidence="7" key="1">
    <citation type="submission" date="2011-08" db="EMBL/GenBank/DDBJ databases">
        <title>The draft genome of Latimeria chalumnae.</title>
        <authorList>
            <person name="Di Palma F."/>
            <person name="Alfoldi J."/>
            <person name="Johnson J."/>
            <person name="Berlin A."/>
            <person name="Gnerre S."/>
            <person name="Jaffe D."/>
            <person name="MacCallum I."/>
            <person name="Young S."/>
            <person name="Walker B.J."/>
            <person name="Lander E."/>
            <person name="Lindblad-Toh K."/>
        </authorList>
    </citation>
    <scope>NUCLEOTIDE SEQUENCE [LARGE SCALE GENOMIC DNA]</scope>
    <source>
        <strain evidence="7">Wild caught</strain>
    </source>
</reference>
<sequence length="1242" mass="141659">MSYIRSGIVDEKSQLQELNNRLELYLTRVRDLEEENRFLATEIHSLRHQQKAEWQREYESEIVKLRRKLEQLSLDKLTTEFERDNLWQEFQQLQTSCSEEQSVRKRISAELAGCKNDLQQANTANDALEDFLLQLQDECKIAAEVHEREVAELRAELCNLPSLSVATRQYHGPALTMKDVENYTHTLSQAWKESFKAYQAEIEELEDAVRTGRERQEDVSEEKRLLVLEVEELRGELIGQNDMRETLEEELLKLRDKYSVEMEEYQMVIDSLEDEKESLAVSIAGRLKDYRELMQAKMGLILEVTTYSNRALLEGESNEFYLWTDQHKGRAPAEKGKNKEKTRTDLYNYNSSCCFKQFEKCVRTMGYGYNIYHSQSERGERQPFPATKNIDRRYKDYRKNTRDIMPKPPLPRTRTPITSNFSDRDLLDSSATVKGVASARATVASTGFKKLIPEHVSTTRIERQVKIVPENRENEPKTTKPTFSAKESKIRAQATPKVDSKTDHQSKYFKEETTSLESNRWSRDKPKVESKEKSKDQIKMEVETKHLAQQIPVSLEAQQLNLGQVSEDSEIQITLKGLQIETIKSLPTGDSTEEVEVGSPDRGHNVYEASSDQEVVWSEKALLDNITVADILEKIVKPAGLEKSLTTSPEAKITYHVERKEVDADGKMKTEIVLKSTVEEDLDSSDESFLEELLNKNVKRTSLDNIKGTPTGNMIENIISLGLKGKEGIENKAVCVEIIDEPLESPTDENVEVEYSTPFKIEELEDTSSALGEAENDEVLNISMTADEFKKKMKVKGDTGYAVEVTKSDDTSNELKYIVSTPDDFPLPQYQTQESSHEFYFEESEERTASDWQESTPDDDKLLNMRIYENDPETEFSGLDDTVAYRLEKKYTTYEFPIETSVMEEEVEVPHHVQTSIVELLDKEETSPNQQLKGTLEQLKGKMSEELEEELSLLTYNEQKHSESMGVDIKKVQQTSDSGMVTIVAEINVSQNLETKNPKSREYKEDKINWELSSSNEAEDQGSHETVTVQGLKSIDPLAYKNGSHINVGSSSDYQKESFIRQGEHQTTELRIHPVPVSAGPGTVINEEHDDMSYTQMLSTDTNRAVRHITLGPSETSFTFQMDVTKVTPMNSVQGGTQDTGVLFLHKRHHEGADKSQLENVLSYDEEGTECAEDESVSVSLSSELGNRELQTSGEEELGQSVFQKALQLQRMADPRSVVLDDEKIAALYLGYSEEDVTKHMY</sequence>
<feature type="coiled-coil region" evidence="3">
    <location>
        <begin position="188"/>
        <end position="282"/>
    </location>
</feature>
<protein>
    <submittedName>
        <fullName evidence="6">Synemin</fullName>
    </submittedName>
</protein>
<reference evidence="6" key="2">
    <citation type="submission" date="2025-08" db="UniProtKB">
        <authorList>
            <consortium name="Ensembl"/>
        </authorList>
    </citation>
    <scope>IDENTIFICATION</scope>
</reference>
<feature type="region of interest" description="Disordered" evidence="4">
    <location>
        <begin position="401"/>
        <end position="422"/>
    </location>
</feature>
<dbReference type="EMBL" id="AFYH01180179">
    <property type="status" value="NOT_ANNOTATED_CDS"/>
    <property type="molecule type" value="Genomic_DNA"/>
</dbReference>
<dbReference type="GO" id="GO:0042383">
    <property type="term" value="C:sarcolemma"/>
    <property type="evidence" value="ECO:0007669"/>
    <property type="project" value="TreeGrafter"/>
</dbReference>
<dbReference type="GO" id="GO:0005200">
    <property type="term" value="F:structural constituent of cytoskeleton"/>
    <property type="evidence" value="ECO:0007669"/>
    <property type="project" value="InterPro"/>
</dbReference>
<dbReference type="Gene3D" id="1.20.5.170">
    <property type="match status" value="1"/>
</dbReference>
<evidence type="ECO:0000256" key="1">
    <source>
        <dbReference type="ARBA" id="ARBA00022754"/>
    </source>
</evidence>
<dbReference type="GO" id="GO:0008307">
    <property type="term" value="F:structural constituent of muscle"/>
    <property type="evidence" value="ECO:0007669"/>
    <property type="project" value="InterPro"/>
</dbReference>
<feature type="coiled-coil region" evidence="3">
    <location>
        <begin position="118"/>
        <end position="156"/>
    </location>
</feature>
<feature type="coiled-coil region" evidence="3">
    <location>
        <begin position="8"/>
        <end position="75"/>
    </location>
</feature>
<evidence type="ECO:0000256" key="2">
    <source>
        <dbReference type="ARBA" id="ARBA00023054"/>
    </source>
</evidence>
<dbReference type="PANTHER" id="PTHR47136:SF1">
    <property type="entry name" value="SYNEMIN"/>
    <property type="match status" value="1"/>
</dbReference>
<proteinExistence type="predicted"/>
<dbReference type="GO" id="GO:0031443">
    <property type="term" value="P:fast-twitch skeletal muscle fiber contraction"/>
    <property type="evidence" value="ECO:0007669"/>
    <property type="project" value="TreeGrafter"/>
</dbReference>
<accession>H3ANM3</accession>
<dbReference type="Pfam" id="PF00038">
    <property type="entry name" value="Filament"/>
    <property type="match status" value="1"/>
</dbReference>
<dbReference type="SUPFAM" id="SSF64593">
    <property type="entry name" value="Intermediate filament protein, coiled coil region"/>
    <property type="match status" value="2"/>
</dbReference>
<evidence type="ECO:0000256" key="3">
    <source>
        <dbReference type="SAM" id="Coils"/>
    </source>
</evidence>
<keyword evidence="7" id="KW-1185">Reference proteome</keyword>
<dbReference type="SMART" id="SM01391">
    <property type="entry name" value="Filament"/>
    <property type="match status" value="1"/>
</dbReference>
<feature type="domain" description="IF rod" evidence="5">
    <location>
        <begin position="10"/>
        <end position="319"/>
    </location>
</feature>
<dbReference type="eggNOG" id="ENOG502QTUH">
    <property type="taxonomic scope" value="Eukaryota"/>
</dbReference>
<dbReference type="Ensembl" id="ENSLACT00000011328.1">
    <property type="protein sequence ID" value="ENSLACP00000011244.1"/>
    <property type="gene ID" value="ENSLACG00000009891.1"/>
</dbReference>
<dbReference type="GO" id="GO:0005882">
    <property type="term" value="C:intermediate filament"/>
    <property type="evidence" value="ECO:0007669"/>
    <property type="project" value="UniProtKB-KW"/>
</dbReference>
<dbReference type="InParanoid" id="H3ANM3"/>
<dbReference type="InterPro" id="IPR039008">
    <property type="entry name" value="IF_rod_dom"/>
</dbReference>
<dbReference type="PANTHER" id="PTHR47136">
    <property type="entry name" value="SYNEMIN"/>
    <property type="match status" value="1"/>
</dbReference>
<dbReference type="GO" id="GO:0017166">
    <property type="term" value="F:vinculin binding"/>
    <property type="evidence" value="ECO:0007669"/>
    <property type="project" value="TreeGrafter"/>
</dbReference>
<dbReference type="Gene3D" id="1.20.5.1160">
    <property type="entry name" value="Vasodilator-stimulated phosphoprotein"/>
    <property type="match status" value="1"/>
</dbReference>
<dbReference type="Bgee" id="ENSLACG00000009891">
    <property type="expression patterns" value="Expressed in post-anal tail muscle and 6 other cell types or tissues"/>
</dbReference>